<comment type="caution">
    <text evidence="8">The sequence shown here is derived from an EMBL/GenBank/DDBJ whole genome shotgun (WGS) entry which is preliminary data.</text>
</comment>
<dbReference type="Gene3D" id="3.90.79.10">
    <property type="entry name" value="Nucleoside Triphosphate Pyrophosphohydrolase"/>
    <property type="match status" value="1"/>
</dbReference>
<dbReference type="EMBL" id="JBHTGR010000006">
    <property type="protein sequence ID" value="MFC7746466.1"/>
    <property type="molecule type" value="Genomic_DNA"/>
</dbReference>
<evidence type="ECO:0000256" key="2">
    <source>
        <dbReference type="ARBA" id="ARBA00001946"/>
    </source>
</evidence>
<evidence type="ECO:0000259" key="7">
    <source>
        <dbReference type="PROSITE" id="PS51462"/>
    </source>
</evidence>
<keyword evidence="5" id="KW-0460">Magnesium</keyword>
<dbReference type="GO" id="GO:0035539">
    <property type="term" value="F:8-oxo-7,8-dihydrodeoxyguanosine triphosphate pyrophosphatase activity"/>
    <property type="evidence" value="ECO:0007669"/>
    <property type="project" value="UniProtKB-EC"/>
</dbReference>
<keyword evidence="4 8" id="KW-0378">Hydrolase</keyword>
<evidence type="ECO:0000256" key="1">
    <source>
        <dbReference type="ARBA" id="ARBA00001936"/>
    </source>
</evidence>
<keyword evidence="3" id="KW-0479">Metal-binding</keyword>
<feature type="domain" description="Nudix hydrolase" evidence="7">
    <location>
        <begin position="23"/>
        <end position="168"/>
    </location>
</feature>
<evidence type="ECO:0000313" key="9">
    <source>
        <dbReference type="Proteomes" id="UP001596620"/>
    </source>
</evidence>
<keyword evidence="6" id="KW-0464">Manganese</keyword>
<sequence length="204" mass="23003">MDLAYIRQSVKQHTPSVLGHDQMVKSAVLLPLIEKEGELHVLFEVRAETMRRQPGEVCFPGGRIDAGDKDAREAAIRETTEELGISSQAISGVFPLDYLVTPFGMLISTYVGLISPREPLQPNASEVGDWFTVPLAFFLETEPTIHHVHLQVKPDDSFPFDLIPGGEQYNWAAGKMDEYFYRYDDRIIWGLTAKILSHFVTIIQ</sequence>
<dbReference type="InterPro" id="IPR045121">
    <property type="entry name" value="CoAse"/>
</dbReference>
<reference evidence="9" key="1">
    <citation type="journal article" date="2019" name="Int. J. Syst. Evol. Microbiol.">
        <title>The Global Catalogue of Microorganisms (GCM) 10K type strain sequencing project: providing services to taxonomists for standard genome sequencing and annotation.</title>
        <authorList>
            <consortium name="The Broad Institute Genomics Platform"/>
            <consortium name="The Broad Institute Genome Sequencing Center for Infectious Disease"/>
            <person name="Wu L."/>
            <person name="Ma J."/>
        </authorList>
    </citation>
    <scope>NUCLEOTIDE SEQUENCE [LARGE SCALE GENOMIC DNA]</scope>
    <source>
        <strain evidence="9">JCM 30234</strain>
    </source>
</reference>
<dbReference type="CDD" id="cd03426">
    <property type="entry name" value="NUDIX_CoAse_Nudt7"/>
    <property type="match status" value="1"/>
</dbReference>
<evidence type="ECO:0000256" key="6">
    <source>
        <dbReference type="ARBA" id="ARBA00023211"/>
    </source>
</evidence>
<dbReference type="Pfam" id="PF00293">
    <property type="entry name" value="NUDIX"/>
    <property type="match status" value="1"/>
</dbReference>
<dbReference type="InterPro" id="IPR015797">
    <property type="entry name" value="NUDIX_hydrolase-like_dom_sf"/>
</dbReference>
<dbReference type="Proteomes" id="UP001596620">
    <property type="component" value="Unassembled WGS sequence"/>
</dbReference>
<comment type="cofactor">
    <cofactor evidence="2">
        <name>Mg(2+)</name>
        <dbReference type="ChEBI" id="CHEBI:18420"/>
    </cofactor>
</comment>
<dbReference type="SUPFAM" id="SSF55811">
    <property type="entry name" value="Nudix"/>
    <property type="match status" value="1"/>
</dbReference>
<name>A0ABW2UV37_9BACI</name>
<organism evidence="8 9">
    <name type="scientific">Lentibacillus kimchii</name>
    <dbReference type="NCBI Taxonomy" id="1542911"/>
    <lineage>
        <taxon>Bacteria</taxon>
        <taxon>Bacillati</taxon>
        <taxon>Bacillota</taxon>
        <taxon>Bacilli</taxon>
        <taxon>Bacillales</taxon>
        <taxon>Bacillaceae</taxon>
        <taxon>Lentibacillus</taxon>
    </lineage>
</organism>
<evidence type="ECO:0000256" key="5">
    <source>
        <dbReference type="ARBA" id="ARBA00022842"/>
    </source>
</evidence>
<dbReference type="PANTHER" id="PTHR12992">
    <property type="entry name" value="NUDIX HYDROLASE"/>
    <property type="match status" value="1"/>
</dbReference>
<protein>
    <submittedName>
        <fullName evidence="8">NUDIX hydrolase</fullName>
        <ecNumber evidence="8">3.6.1.55</ecNumber>
    </submittedName>
</protein>
<comment type="cofactor">
    <cofactor evidence="1">
        <name>Mn(2+)</name>
        <dbReference type="ChEBI" id="CHEBI:29035"/>
    </cofactor>
</comment>
<dbReference type="RefSeq" id="WP_382357956.1">
    <property type="nucleotide sequence ID" value="NZ_JBHTGR010000006.1"/>
</dbReference>
<evidence type="ECO:0000256" key="3">
    <source>
        <dbReference type="ARBA" id="ARBA00022723"/>
    </source>
</evidence>
<dbReference type="PROSITE" id="PS51462">
    <property type="entry name" value="NUDIX"/>
    <property type="match status" value="1"/>
</dbReference>
<gene>
    <name evidence="8" type="ORF">ACFQU8_04320</name>
</gene>
<accession>A0ABW2UV37</accession>
<dbReference type="InterPro" id="IPR000086">
    <property type="entry name" value="NUDIX_hydrolase_dom"/>
</dbReference>
<keyword evidence="9" id="KW-1185">Reference proteome</keyword>
<evidence type="ECO:0000256" key="4">
    <source>
        <dbReference type="ARBA" id="ARBA00022801"/>
    </source>
</evidence>
<evidence type="ECO:0000313" key="8">
    <source>
        <dbReference type="EMBL" id="MFC7746466.1"/>
    </source>
</evidence>
<dbReference type="EC" id="3.6.1.55" evidence="8"/>
<dbReference type="PANTHER" id="PTHR12992:SF11">
    <property type="entry name" value="MITOCHONDRIAL COENZYME A DIPHOSPHATASE NUDT8"/>
    <property type="match status" value="1"/>
</dbReference>
<proteinExistence type="predicted"/>